<feature type="transmembrane region" description="Helical" evidence="6">
    <location>
        <begin position="336"/>
        <end position="356"/>
    </location>
</feature>
<feature type="transmembrane region" description="Helical" evidence="6">
    <location>
        <begin position="405"/>
        <end position="426"/>
    </location>
</feature>
<dbReference type="InterPro" id="IPR020846">
    <property type="entry name" value="MFS_dom"/>
</dbReference>
<gene>
    <name evidence="8" type="ORF">DDE83_004102</name>
</gene>
<name>A0A364N6B2_STELY</name>
<dbReference type="PANTHER" id="PTHR23501">
    <property type="entry name" value="MAJOR FACILITATOR SUPERFAMILY"/>
    <property type="match status" value="1"/>
</dbReference>
<keyword evidence="2 6" id="KW-0812">Transmembrane</keyword>
<comment type="subcellular location">
    <subcellularLocation>
        <location evidence="1">Membrane</location>
        <topology evidence="1">Multi-pass membrane protein</topology>
    </subcellularLocation>
</comment>
<accession>A0A364N6B2</accession>
<dbReference type="PANTHER" id="PTHR23501:SF168">
    <property type="entry name" value="MAJOR FACILITATOR SUPERFAMILY (MFS) PROFILE DOMAIN-CONTAINING PROTEIN"/>
    <property type="match status" value="1"/>
</dbReference>
<dbReference type="Gene3D" id="1.20.1720.10">
    <property type="entry name" value="Multidrug resistance protein D"/>
    <property type="match status" value="1"/>
</dbReference>
<feature type="transmembrane region" description="Helical" evidence="6">
    <location>
        <begin position="265"/>
        <end position="284"/>
    </location>
</feature>
<organism evidence="8 9">
    <name type="scientific">Stemphylium lycopersici</name>
    <name type="common">Tomato gray leaf spot disease fungus</name>
    <name type="synonym">Thyrospora lycopersici</name>
    <dbReference type="NCBI Taxonomy" id="183478"/>
    <lineage>
        <taxon>Eukaryota</taxon>
        <taxon>Fungi</taxon>
        <taxon>Dikarya</taxon>
        <taxon>Ascomycota</taxon>
        <taxon>Pezizomycotina</taxon>
        <taxon>Dothideomycetes</taxon>
        <taxon>Pleosporomycetidae</taxon>
        <taxon>Pleosporales</taxon>
        <taxon>Pleosporineae</taxon>
        <taxon>Pleosporaceae</taxon>
        <taxon>Stemphylium</taxon>
    </lineage>
</organism>
<dbReference type="GO" id="GO:0005886">
    <property type="term" value="C:plasma membrane"/>
    <property type="evidence" value="ECO:0007669"/>
    <property type="project" value="TreeGrafter"/>
</dbReference>
<feature type="region of interest" description="Disordered" evidence="5">
    <location>
        <begin position="587"/>
        <end position="644"/>
    </location>
</feature>
<dbReference type="EMBL" id="QGDH01000049">
    <property type="protein sequence ID" value="RAR12570.1"/>
    <property type="molecule type" value="Genomic_DNA"/>
</dbReference>
<protein>
    <submittedName>
        <fullName evidence="8">MFS general substrate transporter</fullName>
    </submittedName>
</protein>
<feature type="compositionally biased region" description="Basic and acidic residues" evidence="5">
    <location>
        <begin position="608"/>
        <end position="631"/>
    </location>
</feature>
<evidence type="ECO:0000256" key="5">
    <source>
        <dbReference type="SAM" id="MobiDB-lite"/>
    </source>
</evidence>
<feature type="transmembrane region" description="Helical" evidence="6">
    <location>
        <begin position="432"/>
        <end position="453"/>
    </location>
</feature>
<proteinExistence type="predicted"/>
<feature type="transmembrane region" description="Helical" evidence="6">
    <location>
        <begin position="376"/>
        <end position="398"/>
    </location>
</feature>
<evidence type="ECO:0000256" key="1">
    <source>
        <dbReference type="ARBA" id="ARBA00004141"/>
    </source>
</evidence>
<dbReference type="Gene3D" id="1.20.1250.20">
    <property type="entry name" value="MFS general substrate transporter like domains"/>
    <property type="match status" value="1"/>
</dbReference>
<dbReference type="PROSITE" id="PS50850">
    <property type="entry name" value="MFS"/>
    <property type="match status" value="1"/>
</dbReference>
<feature type="transmembrane region" description="Helical" evidence="6">
    <location>
        <begin position="545"/>
        <end position="563"/>
    </location>
</feature>
<sequence length="644" mass="68709">MSSTPSLVPNQVGEPEMIEKPSTEAPQHHGLSRPTLPASISSSTPSAKWKRSEGFWRSFTAICIPLLLSALEGSITSTALPTISEALDLGTKSSWVATAFLLASTICQPLYSQFGDMWGRKLPMMAAVLVFALGSGICAASKNGAVLITGRIAQGLGTGGIDLFAEMIICDIIPLRKRGPYLAIKHVAFAAGMTLGPLLGGVFAEHAWQWCFLINIPVCGVSLVVIWFWLRVGGGSVNAPASTNNGDDDKDGPPKPSFIQEMKKVDYIGSAILTVSILLLLVALSTGGAPHPWTHASVLTPLIFGLLGTIVLAIWQRSPRCKYPIMPPYVFSNRTTNISFFLTALHGFITYGFQFYLPPFFQAVHGSSPTKSGIQVLPTTLVVLVLAAVGGPLLTLWGKYKPMHMAGFGLMTLGLSLSSVYLTAAASMELCLGIQLVTAAGLGIVVSAMLPAVQVRLPDSATAASAGAWAFLRGTGSLMGVAAPAAVFNLRFASLLSSIDAPAPRARLEHGQAYQRATASFVQQYGTTPVLKKQLETAFQEALRSVWICFAVLAAVGFVATWFEKEWRMRTVLDTQFGLVGTKKAKTTAATPETQDIPSSHATTLVRTPDRREGRGEFDEKEGAGEERDLEMGGLQAQVVPEEV</sequence>
<dbReference type="Pfam" id="PF07690">
    <property type="entry name" value="MFS_1"/>
    <property type="match status" value="1"/>
</dbReference>
<evidence type="ECO:0000259" key="7">
    <source>
        <dbReference type="PROSITE" id="PS50850"/>
    </source>
</evidence>
<dbReference type="InterPro" id="IPR036259">
    <property type="entry name" value="MFS_trans_sf"/>
</dbReference>
<evidence type="ECO:0000256" key="6">
    <source>
        <dbReference type="SAM" id="Phobius"/>
    </source>
</evidence>
<dbReference type="Proteomes" id="UP000249619">
    <property type="component" value="Unassembled WGS sequence"/>
</dbReference>
<comment type="caution">
    <text evidence="8">The sequence shown here is derived from an EMBL/GenBank/DDBJ whole genome shotgun (WGS) entry which is preliminary data.</text>
</comment>
<feature type="compositionally biased region" description="Polar residues" evidence="5">
    <location>
        <begin position="592"/>
        <end position="606"/>
    </location>
</feature>
<feature type="domain" description="Major facilitator superfamily (MFS) profile" evidence="7">
    <location>
        <begin position="58"/>
        <end position="569"/>
    </location>
</feature>
<keyword evidence="9" id="KW-1185">Reference proteome</keyword>
<dbReference type="SUPFAM" id="SSF103473">
    <property type="entry name" value="MFS general substrate transporter"/>
    <property type="match status" value="1"/>
</dbReference>
<evidence type="ECO:0000256" key="3">
    <source>
        <dbReference type="ARBA" id="ARBA00022989"/>
    </source>
</evidence>
<evidence type="ECO:0000256" key="4">
    <source>
        <dbReference type="ARBA" id="ARBA00023136"/>
    </source>
</evidence>
<reference evidence="9" key="1">
    <citation type="submission" date="2018-05" db="EMBL/GenBank/DDBJ databases">
        <title>Draft genome sequence of Stemphylium lycopersici strain CIDEFI 213.</title>
        <authorList>
            <person name="Medina R."/>
            <person name="Franco M.E.E."/>
            <person name="Lucentini C.G."/>
            <person name="Saparrat M.C.N."/>
            <person name="Balatti P.A."/>
        </authorList>
    </citation>
    <scope>NUCLEOTIDE SEQUENCE [LARGE SCALE GENOMIC DNA]</scope>
    <source>
        <strain evidence="9">CIDEFI 213</strain>
    </source>
</reference>
<dbReference type="InterPro" id="IPR011701">
    <property type="entry name" value="MFS"/>
</dbReference>
<dbReference type="GO" id="GO:0022857">
    <property type="term" value="F:transmembrane transporter activity"/>
    <property type="evidence" value="ECO:0007669"/>
    <property type="project" value="InterPro"/>
</dbReference>
<evidence type="ECO:0000256" key="2">
    <source>
        <dbReference type="ARBA" id="ARBA00022692"/>
    </source>
</evidence>
<feature type="region of interest" description="Disordered" evidence="5">
    <location>
        <begin position="21"/>
        <end position="46"/>
    </location>
</feature>
<keyword evidence="4 6" id="KW-0472">Membrane</keyword>
<feature type="transmembrane region" description="Helical" evidence="6">
    <location>
        <begin position="296"/>
        <end position="315"/>
    </location>
</feature>
<feature type="transmembrane region" description="Helical" evidence="6">
    <location>
        <begin position="465"/>
        <end position="488"/>
    </location>
</feature>
<dbReference type="AlphaFoldDB" id="A0A364N6B2"/>
<evidence type="ECO:0000313" key="8">
    <source>
        <dbReference type="EMBL" id="RAR12570.1"/>
    </source>
</evidence>
<keyword evidence="3 6" id="KW-1133">Transmembrane helix</keyword>
<dbReference type="FunFam" id="1.20.1720.10:FF:000037">
    <property type="entry name" value="WGS project CABT00000000 data, contig 2.4"/>
    <property type="match status" value="1"/>
</dbReference>
<feature type="transmembrane region" description="Helical" evidence="6">
    <location>
        <begin position="207"/>
        <end position="230"/>
    </location>
</feature>
<evidence type="ECO:0000313" key="9">
    <source>
        <dbReference type="Proteomes" id="UP000249619"/>
    </source>
</evidence>
<feature type="transmembrane region" description="Helical" evidence="6">
    <location>
        <begin position="124"/>
        <end position="146"/>
    </location>
</feature>
<feature type="transmembrane region" description="Helical" evidence="6">
    <location>
        <begin position="182"/>
        <end position="201"/>
    </location>
</feature>